<proteinExistence type="predicted"/>
<gene>
    <name evidence="1" type="ORF">J2X31_003204</name>
</gene>
<name>A0ABU1TTK2_9FLAO</name>
<evidence type="ECO:0000313" key="1">
    <source>
        <dbReference type="EMBL" id="MDR6969177.1"/>
    </source>
</evidence>
<reference evidence="1 2" key="1">
    <citation type="submission" date="2023-07" db="EMBL/GenBank/DDBJ databases">
        <title>Sorghum-associated microbial communities from plants grown in Nebraska, USA.</title>
        <authorList>
            <person name="Schachtman D."/>
        </authorList>
    </citation>
    <scope>NUCLEOTIDE SEQUENCE [LARGE SCALE GENOMIC DNA]</scope>
    <source>
        <strain evidence="1 2">3773</strain>
    </source>
</reference>
<sequence>MKKELEKNNWDFILYQYGEKKVISVVFHNSFVDVSKSFILENNEENYDFQQLKELAEKIRNNYESFTNRELIPSI</sequence>
<protein>
    <submittedName>
        <fullName evidence="1">Uncharacterized protein</fullName>
    </submittedName>
</protein>
<organism evidence="1 2">
    <name type="scientific">Flavobacterium arsenatis</name>
    <dbReference type="NCBI Taxonomy" id="1484332"/>
    <lineage>
        <taxon>Bacteria</taxon>
        <taxon>Pseudomonadati</taxon>
        <taxon>Bacteroidota</taxon>
        <taxon>Flavobacteriia</taxon>
        <taxon>Flavobacteriales</taxon>
        <taxon>Flavobacteriaceae</taxon>
        <taxon>Flavobacterium</taxon>
    </lineage>
</organism>
<dbReference type="RefSeq" id="WP_310027957.1">
    <property type="nucleotide sequence ID" value="NZ_JAVDVI010000016.1"/>
</dbReference>
<accession>A0ABU1TTK2</accession>
<evidence type="ECO:0000313" key="2">
    <source>
        <dbReference type="Proteomes" id="UP001255185"/>
    </source>
</evidence>
<dbReference type="EMBL" id="JAVDVI010000016">
    <property type="protein sequence ID" value="MDR6969177.1"/>
    <property type="molecule type" value="Genomic_DNA"/>
</dbReference>
<keyword evidence="2" id="KW-1185">Reference proteome</keyword>
<comment type="caution">
    <text evidence="1">The sequence shown here is derived from an EMBL/GenBank/DDBJ whole genome shotgun (WGS) entry which is preliminary data.</text>
</comment>
<dbReference type="Proteomes" id="UP001255185">
    <property type="component" value="Unassembled WGS sequence"/>
</dbReference>